<evidence type="ECO:0000256" key="2">
    <source>
        <dbReference type="ARBA" id="ARBA00022840"/>
    </source>
</evidence>
<dbReference type="PANTHER" id="PTHR10695:SF46">
    <property type="entry name" value="BIFUNCTIONAL COENZYME A SYNTHASE-RELATED"/>
    <property type="match status" value="1"/>
</dbReference>
<dbReference type="InterPro" id="IPR027417">
    <property type="entry name" value="P-loop_NTPase"/>
</dbReference>
<accession>A0A9D1SFD0</accession>
<dbReference type="AlphaFoldDB" id="A0A9D1SFD0"/>
<keyword evidence="3" id="KW-0173">Coenzyme A biosynthesis</keyword>
<dbReference type="HAMAP" id="MF_00376">
    <property type="entry name" value="Dephospho_CoA_kinase"/>
    <property type="match status" value="1"/>
</dbReference>
<dbReference type="EC" id="2.7.1.24" evidence="3 4"/>
<keyword evidence="3" id="KW-0963">Cytoplasm</keyword>
<comment type="caution">
    <text evidence="5">The sequence shown here is derived from an EMBL/GenBank/DDBJ whole genome shotgun (WGS) entry which is preliminary data.</text>
</comment>
<dbReference type="GO" id="GO:0005737">
    <property type="term" value="C:cytoplasm"/>
    <property type="evidence" value="ECO:0007669"/>
    <property type="project" value="UniProtKB-SubCell"/>
</dbReference>
<reference evidence="5" key="1">
    <citation type="submission" date="2020-10" db="EMBL/GenBank/DDBJ databases">
        <authorList>
            <person name="Gilroy R."/>
        </authorList>
    </citation>
    <scope>NUCLEOTIDE SEQUENCE</scope>
    <source>
        <strain evidence="5">USAMLcec3-3695</strain>
    </source>
</reference>
<comment type="catalytic activity">
    <reaction evidence="3">
        <text>3'-dephospho-CoA + ATP = ADP + CoA + H(+)</text>
        <dbReference type="Rhea" id="RHEA:18245"/>
        <dbReference type="ChEBI" id="CHEBI:15378"/>
        <dbReference type="ChEBI" id="CHEBI:30616"/>
        <dbReference type="ChEBI" id="CHEBI:57287"/>
        <dbReference type="ChEBI" id="CHEBI:57328"/>
        <dbReference type="ChEBI" id="CHEBI:456216"/>
        <dbReference type="EC" id="2.7.1.24"/>
    </reaction>
</comment>
<protein>
    <recommendedName>
        <fullName evidence="3 4">Dephospho-CoA kinase</fullName>
        <ecNumber evidence="3 4">2.7.1.24</ecNumber>
    </recommendedName>
    <alternativeName>
        <fullName evidence="3">Dephosphocoenzyme A kinase</fullName>
    </alternativeName>
</protein>
<feature type="binding site" evidence="3">
    <location>
        <begin position="20"/>
        <end position="25"/>
    </location>
    <ligand>
        <name>ATP</name>
        <dbReference type="ChEBI" id="CHEBI:30616"/>
    </ligand>
</feature>
<dbReference type="CDD" id="cd02022">
    <property type="entry name" value="DPCK"/>
    <property type="match status" value="1"/>
</dbReference>
<dbReference type="GO" id="GO:0005524">
    <property type="term" value="F:ATP binding"/>
    <property type="evidence" value="ECO:0007669"/>
    <property type="project" value="UniProtKB-UniRule"/>
</dbReference>
<comment type="function">
    <text evidence="3">Catalyzes the phosphorylation of the 3'-hydroxyl group of dephosphocoenzyme A to form coenzyme A.</text>
</comment>
<comment type="subcellular location">
    <subcellularLocation>
        <location evidence="3">Cytoplasm</location>
    </subcellularLocation>
</comment>
<dbReference type="PROSITE" id="PS51219">
    <property type="entry name" value="DPCK"/>
    <property type="match status" value="1"/>
</dbReference>
<dbReference type="EMBL" id="DVNB01000079">
    <property type="protein sequence ID" value="HIU57637.1"/>
    <property type="molecule type" value="Genomic_DNA"/>
</dbReference>
<evidence type="ECO:0000256" key="3">
    <source>
        <dbReference type="HAMAP-Rule" id="MF_00376"/>
    </source>
</evidence>
<dbReference type="PANTHER" id="PTHR10695">
    <property type="entry name" value="DEPHOSPHO-COA KINASE-RELATED"/>
    <property type="match status" value="1"/>
</dbReference>
<organism evidence="5 6">
    <name type="scientific">Candidatus Ornithomonoglobus merdipullorum</name>
    <dbReference type="NCBI Taxonomy" id="2840895"/>
    <lineage>
        <taxon>Bacteria</taxon>
        <taxon>Bacillati</taxon>
        <taxon>Bacillota</taxon>
        <taxon>Clostridia</taxon>
        <taxon>Candidatus Ornithomonoglobus</taxon>
    </lineage>
</organism>
<keyword evidence="2 3" id="KW-0067">ATP-binding</keyword>
<dbReference type="GO" id="GO:0015937">
    <property type="term" value="P:coenzyme A biosynthetic process"/>
    <property type="evidence" value="ECO:0007669"/>
    <property type="project" value="UniProtKB-UniRule"/>
</dbReference>
<dbReference type="Pfam" id="PF01121">
    <property type="entry name" value="CoaE"/>
    <property type="match status" value="1"/>
</dbReference>
<comment type="similarity">
    <text evidence="3">Belongs to the CoaE family.</text>
</comment>
<reference evidence="5" key="2">
    <citation type="journal article" date="2021" name="PeerJ">
        <title>Extensive microbial diversity within the chicken gut microbiome revealed by metagenomics and culture.</title>
        <authorList>
            <person name="Gilroy R."/>
            <person name="Ravi A."/>
            <person name="Getino M."/>
            <person name="Pursley I."/>
            <person name="Horton D.L."/>
            <person name="Alikhan N.F."/>
            <person name="Baker D."/>
            <person name="Gharbi K."/>
            <person name="Hall N."/>
            <person name="Watson M."/>
            <person name="Adriaenssens E.M."/>
            <person name="Foster-Nyarko E."/>
            <person name="Jarju S."/>
            <person name="Secka A."/>
            <person name="Antonio M."/>
            <person name="Oren A."/>
            <person name="Chaudhuri R.R."/>
            <person name="La Ragione R."/>
            <person name="Hildebrand F."/>
            <person name="Pallen M.J."/>
        </authorList>
    </citation>
    <scope>NUCLEOTIDE SEQUENCE</scope>
    <source>
        <strain evidence="5">USAMLcec3-3695</strain>
    </source>
</reference>
<evidence type="ECO:0000256" key="4">
    <source>
        <dbReference type="NCBIfam" id="TIGR00152"/>
    </source>
</evidence>
<evidence type="ECO:0000313" key="6">
    <source>
        <dbReference type="Proteomes" id="UP000824109"/>
    </source>
</evidence>
<dbReference type="InterPro" id="IPR001977">
    <property type="entry name" value="Depp_CoAkinase"/>
</dbReference>
<name>A0A9D1SFD0_9FIRM</name>
<proteinExistence type="inferred from homology"/>
<dbReference type="SUPFAM" id="SSF52540">
    <property type="entry name" value="P-loop containing nucleoside triphosphate hydrolases"/>
    <property type="match status" value="1"/>
</dbReference>
<keyword evidence="3 5" id="KW-0808">Transferase</keyword>
<keyword evidence="3 5" id="KW-0418">Kinase</keyword>
<keyword evidence="1 3" id="KW-0547">Nucleotide-binding</keyword>
<comment type="pathway">
    <text evidence="3">Cofactor biosynthesis; coenzyme A biosynthesis; CoA from (R)-pantothenate: step 5/5.</text>
</comment>
<sequence>MADREHMKGKYIFAITGGSGAGKSTVSDIFRRLGVYVADADKAARAVTEKGSRCLAELKESFGDGIIRCDGTLDRAALAGIVFSDAEKLKRLNEITHKYIFEYLKKETEEAPESICAIDGAVIIGSPVMKLCRCVVTVTADREVRIRRIMKRDGLTRELAEKRIGAQEDENFYIDRSDHIIENNSDDGGDDRGLEVQIEFIYNKIKAAAEAESA</sequence>
<evidence type="ECO:0000256" key="1">
    <source>
        <dbReference type="ARBA" id="ARBA00022741"/>
    </source>
</evidence>
<dbReference type="Gene3D" id="3.40.50.300">
    <property type="entry name" value="P-loop containing nucleotide triphosphate hydrolases"/>
    <property type="match status" value="1"/>
</dbReference>
<gene>
    <name evidence="3" type="primary">coaE</name>
    <name evidence="5" type="ORF">IAA61_07480</name>
</gene>
<evidence type="ECO:0000313" key="5">
    <source>
        <dbReference type="EMBL" id="HIU57637.1"/>
    </source>
</evidence>
<dbReference type="Proteomes" id="UP000824109">
    <property type="component" value="Unassembled WGS sequence"/>
</dbReference>
<dbReference type="NCBIfam" id="TIGR00152">
    <property type="entry name" value="dephospho-CoA kinase"/>
    <property type="match status" value="1"/>
</dbReference>
<dbReference type="GO" id="GO:0004140">
    <property type="term" value="F:dephospho-CoA kinase activity"/>
    <property type="evidence" value="ECO:0007669"/>
    <property type="project" value="UniProtKB-UniRule"/>
</dbReference>